<proteinExistence type="predicted"/>
<reference evidence="2" key="1">
    <citation type="submission" date="2024-01" db="EMBL/GenBank/DDBJ databases">
        <title>Mycovorax composti gen. nov. sp. nov., a member of the family Chitinophagaceae isolated from button mushroom compost.</title>
        <authorList>
            <person name="Thai M."/>
            <person name="Bell T.L."/>
            <person name="Kertesz M.A."/>
        </authorList>
    </citation>
    <scope>NUCLEOTIDE SEQUENCE [LARGE SCALE GENOMIC DNA]</scope>
    <source>
        <strain evidence="2">C216</strain>
    </source>
</reference>
<gene>
    <name evidence="1" type="ORF">PIECOFPK_02644</name>
</gene>
<evidence type="ECO:0000313" key="1">
    <source>
        <dbReference type="EMBL" id="WWC84901.1"/>
    </source>
</evidence>
<keyword evidence="2" id="KW-1185">Reference proteome</keyword>
<protein>
    <submittedName>
        <fullName evidence="1">Uncharacterized protein</fullName>
    </submittedName>
</protein>
<name>A0ABZ2ENS5_9BACT</name>
<evidence type="ECO:0000313" key="2">
    <source>
        <dbReference type="Proteomes" id="UP001321305"/>
    </source>
</evidence>
<dbReference type="EMBL" id="CP144143">
    <property type="protein sequence ID" value="WWC84901.1"/>
    <property type="molecule type" value="Genomic_DNA"/>
</dbReference>
<sequence>MLENKAANFFGFSLDDLAFLPIPIIKFYAI</sequence>
<dbReference type="Proteomes" id="UP001321305">
    <property type="component" value="Chromosome"/>
</dbReference>
<accession>A0ABZ2ENS5</accession>
<organism evidence="1 2">
    <name type="scientific">Mycovorax composti</name>
    <dbReference type="NCBI Taxonomy" id="2962693"/>
    <lineage>
        <taxon>Bacteria</taxon>
        <taxon>Pseudomonadati</taxon>
        <taxon>Bacteroidota</taxon>
        <taxon>Chitinophagia</taxon>
        <taxon>Chitinophagales</taxon>
        <taxon>Chitinophagaceae</taxon>
        <taxon>Mycovorax</taxon>
    </lineage>
</organism>